<dbReference type="PANTHER" id="PTHR24198">
    <property type="entry name" value="ANKYRIN REPEAT AND PROTEIN KINASE DOMAIN-CONTAINING PROTEIN"/>
    <property type="match status" value="1"/>
</dbReference>
<feature type="repeat" description="ANK" evidence="3">
    <location>
        <begin position="243"/>
        <end position="275"/>
    </location>
</feature>
<dbReference type="PROSITE" id="PS50088">
    <property type="entry name" value="ANK_REPEAT"/>
    <property type="match status" value="8"/>
</dbReference>
<feature type="repeat" description="ANK" evidence="3">
    <location>
        <begin position="316"/>
        <end position="348"/>
    </location>
</feature>
<reference evidence="6" key="1">
    <citation type="submission" date="2016-11" db="UniProtKB">
        <authorList>
            <consortium name="WormBaseParasite"/>
        </authorList>
    </citation>
    <scope>IDENTIFICATION</scope>
</reference>
<dbReference type="Gene3D" id="1.25.40.20">
    <property type="entry name" value="Ankyrin repeat-containing domain"/>
    <property type="match status" value="5"/>
</dbReference>
<dbReference type="PANTHER" id="PTHR24198:SF165">
    <property type="entry name" value="ANKYRIN REPEAT-CONTAINING PROTEIN-RELATED"/>
    <property type="match status" value="1"/>
</dbReference>
<proteinExistence type="predicted"/>
<dbReference type="WBParaSite" id="L893_g7720.t1">
    <property type="protein sequence ID" value="L893_g7720.t1"/>
    <property type="gene ID" value="L893_g7720"/>
</dbReference>
<accession>A0A1I8ANX4</accession>
<dbReference type="Pfam" id="PF13637">
    <property type="entry name" value="Ank_4"/>
    <property type="match status" value="1"/>
</dbReference>
<feature type="repeat" description="ANK" evidence="3">
    <location>
        <begin position="109"/>
        <end position="141"/>
    </location>
</feature>
<evidence type="ECO:0000313" key="5">
    <source>
        <dbReference type="Proteomes" id="UP000095287"/>
    </source>
</evidence>
<dbReference type="PRINTS" id="PR01415">
    <property type="entry name" value="ANKYRIN"/>
</dbReference>
<dbReference type="InterPro" id="IPR002110">
    <property type="entry name" value="Ankyrin_rpt"/>
</dbReference>
<organism evidence="5 6">
    <name type="scientific">Steinernema glaseri</name>
    <dbReference type="NCBI Taxonomy" id="37863"/>
    <lineage>
        <taxon>Eukaryota</taxon>
        <taxon>Metazoa</taxon>
        <taxon>Ecdysozoa</taxon>
        <taxon>Nematoda</taxon>
        <taxon>Chromadorea</taxon>
        <taxon>Rhabditida</taxon>
        <taxon>Tylenchina</taxon>
        <taxon>Panagrolaimomorpha</taxon>
        <taxon>Strongyloidoidea</taxon>
        <taxon>Steinernematidae</taxon>
        <taxon>Steinernema</taxon>
    </lineage>
</organism>
<feature type="repeat" description="ANK" evidence="3">
    <location>
        <begin position="523"/>
        <end position="545"/>
    </location>
</feature>
<evidence type="ECO:0000313" key="6">
    <source>
        <dbReference type="WBParaSite" id="L893_g7720.t1"/>
    </source>
</evidence>
<feature type="region of interest" description="Disordered" evidence="4">
    <location>
        <begin position="1"/>
        <end position="20"/>
    </location>
</feature>
<evidence type="ECO:0000256" key="1">
    <source>
        <dbReference type="ARBA" id="ARBA00022737"/>
    </source>
</evidence>
<feature type="compositionally biased region" description="Basic and acidic residues" evidence="4">
    <location>
        <begin position="1"/>
        <end position="12"/>
    </location>
</feature>
<name>A0A1I8ANX4_9BILA</name>
<dbReference type="Pfam" id="PF00023">
    <property type="entry name" value="Ank"/>
    <property type="match status" value="1"/>
</dbReference>
<feature type="repeat" description="ANK" evidence="3">
    <location>
        <begin position="276"/>
        <end position="308"/>
    </location>
</feature>
<dbReference type="SMART" id="SM00248">
    <property type="entry name" value="ANK"/>
    <property type="match status" value="12"/>
</dbReference>
<evidence type="ECO:0000256" key="4">
    <source>
        <dbReference type="SAM" id="MobiDB-lite"/>
    </source>
</evidence>
<dbReference type="SUPFAM" id="SSF48403">
    <property type="entry name" value="Ankyrin repeat"/>
    <property type="match status" value="2"/>
</dbReference>
<evidence type="ECO:0000256" key="2">
    <source>
        <dbReference type="ARBA" id="ARBA00023043"/>
    </source>
</evidence>
<feature type="repeat" description="ANK" evidence="3">
    <location>
        <begin position="351"/>
        <end position="383"/>
    </location>
</feature>
<sequence length="595" mass="66957">MADRGVKFKMALDPEDSESTRLVADNEDKIASIDGQPVITNRDENIKRNRSDLRYSPDLEPTETDNKVYSTREIDCNMYGKNGDVEGFRKEAEKFEKEAIGRRLNVVDDDLPPLHYAVRHGHLQMIRAFLQYGADPNITNKEGQTPLHFAAKYQPKYLPELLKPRGVGSPLMARRPPRLHTLRNIVPANSTIISVLLEKKATADARDNYECTPLHYAALKDNKDEARQLISIGEADVHAVELHKYTPLHLAANHGSERVAELLLQNNASLHALDERKNTPLHLACRNGHQKIVEIFLKAIDDKEDRQRYIELRNSEENSCLHLAALKGHIDVVNEIFKSEVDINVNVTRKDRITLLHLAAAKGSDTLCEKLLQQGAMVNALDIDRKSPLHFAAYHNRANIIELLVERGADLECRTKDGFTPFLTAVSENHQDAVMTLSQLGCDMAVVDVDQRSAIFLASKFNGLKILEYLLDEGGDPEMLEVFVNKQNSTYETPMHIAAANNYMEVLRLLKDKGADIRATGDDEQTPLHLACERDHIEIVRQLIDWDESVITDVDDTGNTPLHYAAKEAATQNKPRNGTSHPIVFGRVTRVFCAD</sequence>
<dbReference type="AlphaFoldDB" id="A0A1I8ANX4"/>
<evidence type="ECO:0000256" key="3">
    <source>
        <dbReference type="PROSITE-ProRule" id="PRU00023"/>
    </source>
</evidence>
<feature type="repeat" description="ANK" evidence="3">
    <location>
        <begin position="490"/>
        <end position="522"/>
    </location>
</feature>
<keyword evidence="1" id="KW-0677">Repeat</keyword>
<dbReference type="Proteomes" id="UP000095287">
    <property type="component" value="Unplaced"/>
</dbReference>
<protein>
    <submittedName>
        <fullName evidence="6">ANK_REP_REGION domain-containing protein</fullName>
    </submittedName>
</protein>
<dbReference type="PROSITE" id="PS50297">
    <property type="entry name" value="ANK_REP_REGION"/>
    <property type="match status" value="7"/>
</dbReference>
<dbReference type="InterPro" id="IPR036770">
    <property type="entry name" value="Ankyrin_rpt-contain_sf"/>
</dbReference>
<dbReference type="Pfam" id="PF12796">
    <property type="entry name" value="Ank_2"/>
    <property type="match status" value="3"/>
</dbReference>
<keyword evidence="2 3" id="KW-0040">ANK repeat</keyword>
<feature type="repeat" description="ANK" evidence="3">
    <location>
        <begin position="384"/>
        <end position="416"/>
    </location>
</feature>
<keyword evidence="5" id="KW-1185">Reference proteome</keyword>